<evidence type="ECO:0000313" key="1">
    <source>
        <dbReference type="EMBL" id="SVC10918.1"/>
    </source>
</evidence>
<sequence length="82" mass="9271">VDEPGDLRIETKAGRPFASVRIQLHHVGVYLLPLYYHPEILPPALGSRKSGKATFRFTKEDDTSIDELSVLMQRCRSLVGNY</sequence>
<dbReference type="AlphaFoldDB" id="A0A382JGS9"/>
<reference evidence="1" key="1">
    <citation type="submission" date="2018-05" db="EMBL/GenBank/DDBJ databases">
        <authorList>
            <person name="Lanie J.A."/>
            <person name="Ng W.-L."/>
            <person name="Kazmierczak K.M."/>
            <person name="Andrzejewski T.M."/>
            <person name="Davidsen T.M."/>
            <person name="Wayne K.J."/>
            <person name="Tettelin H."/>
            <person name="Glass J.I."/>
            <person name="Rusch D."/>
            <person name="Podicherti R."/>
            <person name="Tsui H.-C.T."/>
            <person name="Winkler M.E."/>
        </authorList>
    </citation>
    <scope>NUCLEOTIDE SEQUENCE</scope>
</reference>
<organism evidence="1">
    <name type="scientific">marine metagenome</name>
    <dbReference type="NCBI Taxonomy" id="408172"/>
    <lineage>
        <taxon>unclassified sequences</taxon>
        <taxon>metagenomes</taxon>
        <taxon>ecological metagenomes</taxon>
    </lineage>
</organism>
<dbReference type="EMBL" id="UINC01074068">
    <property type="protein sequence ID" value="SVC10918.1"/>
    <property type="molecule type" value="Genomic_DNA"/>
</dbReference>
<proteinExistence type="predicted"/>
<name>A0A382JGS9_9ZZZZ</name>
<gene>
    <name evidence="1" type="ORF">METZ01_LOCUS263772</name>
</gene>
<accession>A0A382JGS9</accession>
<protein>
    <recommendedName>
        <fullName evidence="2">DUF5655 domain-containing protein</fullName>
    </recommendedName>
</protein>
<evidence type="ECO:0008006" key="2">
    <source>
        <dbReference type="Google" id="ProtNLM"/>
    </source>
</evidence>
<feature type="non-terminal residue" evidence="1">
    <location>
        <position position="1"/>
    </location>
</feature>